<keyword evidence="3 7" id="KW-1133">Transmembrane helix</keyword>
<evidence type="ECO:0000313" key="8">
    <source>
        <dbReference type="EMBL" id="OGY27015.1"/>
    </source>
</evidence>
<comment type="similarity">
    <text evidence="7">Belongs to the transglycosylase MltG family.</text>
</comment>
<evidence type="ECO:0000256" key="2">
    <source>
        <dbReference type="ARBA" id="ARBA00022692"/>
    </source>
</evidence>
<dbReference type="Gene3D" id="3.30.1490.480">
    <property type="entry name" value="Endolytic murein transglycosylase"/>
    <property type="match status" value="1"/>
</dbReference>
<dbReference type="CDD" id="cd08010">
    <property type="entry name" value="MltG_like"/>
    <property type="match status" value="1"/>
</dbReference>
<protein>
    <recommendedName>
        <fullName evidence="7">Endolytic murein transglycosylase</fullName>
        <ecNumber evidence="7">4.2.2.29</ecNumber>
    </recommendedName>
    <alternativeName>
        <fullName evidence="7">Peptidoglycan lytic transglycosylase</fullName>
    </alternativeName>
    <alternativeName>
        <fullName evidence="7">Peptidoglycan polymerization terminase</fullName>
    </alternativeName>
</protein>
<comment type="subcellular location">
    <subcellularLocation>
        <location evidence="7">Cell membrane</location>
        <topology evidence="7">Single-pass membrane protein</topology>
    </subcellularLocation>
</comment>
<dbReference type="GO" id="GO:0071555">
    <property type="term" value="P:cell wall organization"/>
    <property type="evidence" value="ECO:0007669"/>
    <property type="project" value="UniProtKB-KW"/>
</dbReference>
<dbReference type="AlphaFoldDB" id="A0A1G1WH29"/>
<dbReference type="Pfam" id="PF02618">
    <property type="entry name" value="YceG"/>
    <property type="match status" value="1"/>
</dbReference>
<reference evidence="8 9" key="1">
    <citation type="journal article" date="2016" name="Nat. Commun.">
        <title>Thousands of microbial genomes shed light on interconnected biogeochemical processes in an aquifer system.</title>
        <authorList>
            <person name="Anantharaman K."/>
            <person name="Brown C.T."/>
            <person name="Hug L.A."/>
            <person name="Sharon I."/>
            <person name="Castelle C.J."/>
            <person name="Probst A.J."/>
            <person name="Thomas B.C."/>
            <person name="Singh A."/>
            <person name="Wilkins M.J."/>
            <person name="Karaoz U."/>
            <person name="Brodie E.L."/>
            <person name="Williams K.H."/>
            <person name="Hubbard S.S."/>
            <person name="Banfield J.F."/>
        </authorList>
    </citation>
    <scope>NUCLEOTIDE SEQUENCE [LARGE SCALE GENOMIC DNA]</scope>
</reference>
<proteinExistence type="inferred from homology"/>
<evidence type="ECO:0000256" key="7">
    <source>
        <dbReference type="HAMAP-Rule" id="MF_02065"/>
    </source>
</evidence>
<dbReference type="GO" id="GO:0008932">
    <property type="term" value="F:lytic endotransglycosylase activity"/>
    <property type="evidence" value="ECO:0007669"/>
    <property type="project" value="UniProtKB-UniRule"/>
</dbReference>
<dbReference type="Proteomes" id="UP000176645">
    <property type="component" value="Unassembled WGS sequence"/>
</dbReference>
<gene>
    <name evidence="7" type="primary">mltG</name>
    <name evidence="8" type="ORF">A2Z42_02480</name>
</gene>
<name>A0A1G1WH29_9BACT</name>
<keyword evidence="4 7" id="KW-0472">Membrane</keyword>
<evidence type="ECO:0000256" key="1">
    <source>
        <dbReference type="ARBA" id="ARBA00022475"/>
    </source>
</evidence>
<keyword evidence="2 7" id="KW-0812">Transmembrane</keyword>
<sequence>MRSTWSVKQPFGAMFKLLVTLFITIIIPLVILTVWVNQALGPVSESSKERIFVVKSGESPAVISQKLQKEGLIRNAFVFRVYLKLTGLDKQIQAGSFRLSPEQSVKEISLSLTKGRLDKWVTIIEGLRKEEIATTLKKDFDIDKEKFLRAAREGELFPDTYLIPVGADEEKILAVLDTNFEKKFSDDLRAKATKNGLTQKEVLTLASIVEREARSKEERPVIAGILIKRWREGLSIAADATVQYALGYSNEEKSWWRKNLTEEDLKINSPYNTRIKTGLPPGPICNPGLASIKAVVSPGESPYYFYLHDEDGNVHYARTFAEHQQNIRKYLTP</sequence>
<dbReference type="HAMAP" id="MF_02065">
    <property type="entry name" value="MltG"/>
    <property type="match status" value="1"/>
</dbReference>
<feature type="transmembrane region" description="Helical" evidence="7">
    <location>
        <begin position="12"/>
        <end position="36"/>
    </location>
</feature>
<accession>A0A1G1WH29</accession>
<comment type="caution">
    <text evidence="8">The sequence shown here is derived from an EMBL/GenBank/DDBJ whole genome shotgun (WGS) entry which is preliminary data.</text>
</comment>
<evidence type="ECO:0000313" key="9">
    <source>
        <dbReference type="Proteomes" id="UP000176645"/>
    </source>
</evidence>
<dbReference type="PANTHER" id="PTHR30518">
    <property type="entry name" value="ENDOLYTIC MUREIN TRANSGLYCOSYLASE"/>
    <property type="match status" value="1"/>
</dbReference>
<dbReference type="EC" id="4.2.2.29" evidence="7"/>
<evidence type="ECO:0000256" key="4">
    <source>
        <dbReference type="ARBA" id="ARBA00023136"/>
    </source>
</evidence>
<dbReference type="GO" id="GO:0005886">
    <property type="term" value="C:plasma membrane"/>
    <property type="evidence" value="ECO:0007669"/>
    <property type="project" value="UniProtKB-SubCell"/>
</dbReference>
<keyword evidence="1 7" id="KW-1003">Cell membrane</keyword>
<comment type="catalytic activity">
    <reaction evidence="7">
        <text>a peptidoglycan chain = a peptidoglycan chain with N-acetyl-1,6-anhydromuramyl-[peptide] at the reducing end + a peptidoglycan chain with N-acetylglucosamine at the non-reducing end.</text>
        <dbReference type="EC" id="4.2.2.29"/>
    </reaction>
</comment>
<feature type="site" description="Important for catalytic activity" evidence="7">
    <location>
        <position position="212"/>
    </location>
</feature>
<evidence type="ECO:0000256" key="6">
    <source>
        <dbReference type="ARBA" id="ARBA00023316"/>
    </source>
</evidence>
<dbReference type="InterPro" id="IPR003770">
    <property type="entry name" value="MLTG-like"/>
</dbReference>
<evidence type="ECO:0000256" key="5">
    <source>
        <dbReference type="ARBA" id="ARBA00023239"/>
    </source>
</evidence>
<organism evidence="8 9">
    <name type="scientific">Candidatus Woykebacteria bacterium RBG_19FT_COMBO_43_10</name>
    <dbReference type="NCBI Taxonomy" id="1802598"/>
    <lineage>
        <taxon>Bacteria</taxon>
        <taxon>Candidatus Woykeibacteriota</taxon>
    </lineage>
</organism>
<dbReference type="PANTHER" id="PTHR30518:SF2">
    <property type="entry name" value="ENDOLYTIC MUREIN TRANSGLYCOSYLASE"/>
    <property type="match status" value="1"/>
</dbReference>
<dbReference type="NCBIfam" id="TIGR00247">
    <property type="entry name" value="endolytic transglycosylase MltG"/>
    <property type="match status" value="1"/>
</dbReference>
<evidence type="ECO:0000256" key="3">
    <source>
        <dbReference type="ARBA" id="ARBA00022989"/>
    </source>
</evidence>
<dbReference type="GO" id="GO:0009252">
    <property type="term" value="P:peptidoglycan biosynthetic process"/>
    <property type="evidence" value="ECO:0007669"/>
    <property type="project" value="UniProtKB-UniRule"/>
</dbReference>
<comment type="function">
    <text evidence="7">Functions as a peptidoglycan terminase that cleaves nascent peptidoglycan strands endolytically to terminate their elongation.</text>
</comment>
<keyword evidence="5 7" id="KW-0456">Lyase</keyword>
<dbReference type="EMBL" id="MHCU01000051">
    <property type="protein sequence ID" value="OGY27015.1"/>
    <property type="molecule type" value="Genomic_DNA"/>
</dbReference>
<keyword evidence="6 7" id="KW-0961">Cell wall biogenesis/degradation</keyword>